<keyword evidence="2" id="KW-1185">Reference proteome</keyword>
<sequence length="215" mass="23994">MEIEWLGHASFLIKTSIGKRILTDPFDGDIGYDPYKSDVDVVTVSHNHFDHSNTGHFLKNTKVIDTIGKYNLNLCAIIGLKSYHDKDKGSKRGDNIIFIIEVDGFRICHLGDLGHILSKEMIEELGQIDLLLIPVGGHYTLDGIEAAKVSRSINPSYIIPMHYKTPALSFLLDGPEKFLTSMQNVNKLNSNCFILNEKTSSINKVILLSPPKKVT</sequence>
<dbReference type="Proteomes" id="UP000679179">
    <property type="component" value="Unassembled WGS sequence"/>
</dbReference>
<dbReference type="PANTHER" id="PTHR42967">
    <property type="entry name" value="METAL DEPENDENT HYDROLASE"/>
    <property type="match status" value="1"/>
</dbReference>
<comment type="caution">
    <text evidence="1">The sequence shown here is derived from an EMBL/GenBank/DDBJ whole genome shotgun (WGS) entry which is preliminary data.</text>
</comment>
<evidence type="ECO:0000313" key="1">
    <source>
        <dbReference type="EMBL" id="GIM30032.1"/>
    </source>
</evidence>
<dbReference type="SUPFAM" id="SSF56281">
    <property type="entry name" value="Metallo-hydrolase/oxidoreductase"/>
    <property type="match status" value="1"/>
</dbReference>
<name>A0A919VHA0_9CLOT</name>
<dbReference type="PANTHER" id="PTHR42967:SF1">
    <property type="entry name" value="MBL FOLD METALLO-HYDROLASE"/>
    <property type="match status" value="1"/>
</dbReference>
<protein>
    <submittedName>
        <fullName evidence="1">MBL fold metallo-hydrolase</fullName>
    </submittedName>
</protein>
<reference evidence="1" key="1">
    <citation type="submission" date="2021-03" db="EMBL/GenBank/DDBJ databases">
        <title>Taxonomic study of Clostridium polyendosporum from meadow-gley soil under rice.</title>
        <authorList>
            <person name="Kobayashi H."/>
            <person name="Tanizawa Y."/>
            <person name="Yagura M."/>
        </authorList>
    </citation>
    <scope>NUCLEOTIDE SEQUENCE</scope>
    <source>
        <strain evidence="1">JCM 30710</strain>
    </source>
</reference>
<gene>
    <name evidence="1" type="ORF">CPJCM30710_26980</name>
</gene>
<dbReference type="EMBL" id="BOPZ01000026">
    <property type="protein sequence ID" value="GIM30032.1"/>
    <property type="molecule type" value="Genomic_DNA"/>
</dbReference>
<dbReference type="Pfam" id="PF13483">
    <property type="entry name" value="Lactamase_B_3"/>
    <property type="match status" value="1"/>
</dbReference>
<dbReference type="Gene3D" id="3.60.15.10">
    <property type="entry name" value="Ribonuclease Z/Hydroxyacylglutathione hydrolase-like"/>
    <property type="match status" value="1"/>
</dbReference>
<organism evidence="1 2">
    <name type="scientific">Clostridium polyendosporum</name>
    <dbReference type="NCBI Taxonomy" id="69208"/>
    <lineage>
        <taxon>Bacteria</taxon>
        <taxon>Bacillati</taxon>
        <taxon>Bacillota</taxon>
        <taxon>Clostridia</taxon>
        <taxon>Eubacteriales</taxon>
        <taxon>Clostridiaceae</taxon>
        <taxon>Clostridium</taxon>
    </lineage>
</organism>
<accession>A0A919VHA0</accession>
<dbReference type="RefSeq" id="WP_212904716.1">
    <property type="nucleotide sequence ID" value="NZ_BOPZ01000026.1"/>
</dbReference>
<dbReference type="InterPro" id="IPR036866">
    <property type="entry name" value="RibonucZ/Hydroxyglut_hydro"/>
</dbReference>
<evidence type="ECO:0000313" key="2">
    <source>
        <dbReference type="Proteomes" id="UP000679179"/>
    </source>
</evidence>
<proteinExistence type="predicted"/>
<dbReference type="AlphaFoldDB" id="A0A919VHA0"/>